<dbReference type="PANTHER" id="PTHR30146:SF109">
    <property type="entry name" value="HTH-TYPE TRANSCRIPTIONAL REGULATOR GALS"/>
    <property type="match status" value="1"/>
</dbReference>
<dbReference type="PROSITE" id="PS50943">
    <property type="entry name" value="HTH_CROC1"/>
    <property type="match status" value="1"/>
</dbReference>
<evidence type="ECO:0000256" key="1">
    <source>
        <dbReference type="ARBA" id="ARBA00023015"/>
    </source>
</evidence>
<evidence type="ECO:0000256" key="2">
    <source>
        <dbReference type="ARBA" id="ARBA00023125"/>
    </source>
</evidence>
<dbReference type="Gene3D" id="1.10.260.40">
    <property type="entry name" value="lambda repressor-like DNA-binding domains"/>
    <property type="match status" value="1"/>
</dbReference>
<dbReference type="InterPro" id="IPR046335">
    <property type="entry name" value="LacI/GalR-like_sensor"/>
</dbReference>
<keyword evidence="3" id="KW-0804">Transcription</keyword>
<dbReference type="Gene3D" id="3.40.50.2300">
    <property type="match status" value="2"/>
</dbReference>
<dbReference type="InterPro" id="IPR010982">
    <property type="entry name" value="Lambda_DNA-bd_dom_sf"/>
</dbReference>
<dbReference type="SUPFAM" id="SSF47413">
    <property type="entry name" value="lambda repressor-like DNA-binding domains"/>
    <property type="match status" value="1"/>
</dbReference>
<proteinExistence type="predicted"/>
<dbReference type="SMART" id="SM00354">
    <property type="entry name" value="HTH_LACI"/>
    <property type="match status" value="1"/>
</dbReference>
<dbReference type="CDD" id="cd06267">
    <property type="entry name" value="PBP1_LacI_sugar_binding-like"/>
    <property type="match status" value="1"/>
</dbReference>
<keyword evidence="1" id="KW-0805">Transcription regulation</keyword>
<dbReference type="PANTHER" id="PTHR30146">
    <property type="entry name" value="LACI-RELATED TRANSCRIPTIONAL REPRESSOR"/>
    <property type="match status" value="1"/>
</dbReference>
<accession>A0ABS6K6W4</accession>
<keyword evidence="7" id="KW-1185">Reference proteome</keyword>
<protein>
    <submittedName>
        <fullName evidence="6">LacI family transcriptional regulator</fullName>
    </submittedName>
</protein>
<comment type="caution">
    <text evidence="6">The sequence shown here is derived from an EMBL/GenBank/DDBJ whole genome shotgun (WGS) entry which is preliminary data.</text>
</comment>
<keyword evidence="2" id="KW-0238">DNA-binding</keyword>
<dbReference type="Pfam" id="PF00356">
    <property type="entry name" value="LacI"/>
    <property type="match status" value="1"/>
</dbReference>
<evidence type="ECO:0000259" key="4">
    <source>
        <dbReference type="PROSITE" id="PS50932"/>
    </source>
</evidence>
<dbReference type="RefSeq" id="WP_158351173.1">
    <property type="nucleotide sequence ID" value="NZ_JAHQCX010000005.1"/>
</dbReference>
<evidence type="ECO:0000259" key="5">
    <source>
        <dbReference type="PROSITE" id="PS50943"/>
    </source>
</evidence>
<sequence>MIPKRPTLKDVSEKSGVSISTISRYVNSSGYVDEKTAEIIKKAIEELNYKPNKFAKGLKTDSTQQIMLLIPDIMNPYYANIFKRLQELAAMDSYTVILYDTSQDEMKGIEFAEELDVDGMIYCSIYHSESSIEKLADLGKPVVVNTDYEGNDFDTLHSEYGKGIYVAAKHLIDYGHKKIGYVGGTPTSAINTRRKKGFLSAMKASGQAVNQDWIFEMDFTMNAGYRAGMYFAALEERPTALCAANDIIAMGIMMAFNEKGIKIPEDISITGEDNIEFAQVCRPKLTTIDNSSTFFAEHAYGLLMDRIKKHYGGEPRKVLCPRELVVRESTRKMPEG</sequence>
<dbReference type="InterPro" id="IPR000843">
    <property type="entry name" value="HTH_LacI"/>
</dbReference>
<reference evidence="6 7" key="1">
    <citation type="submission" date="2021-06" db="EMBL/GenBank/DDBJ databases">
        <title>Description of novel taxa of the family Lachnospiraceae.</title>
        <authorList>
            <person name="Chaplin A.V."/>
            <person name="Sokolova S.R."/>
            <person name="Pikina A.P."/>
            <person name="Korzhanova M."/>
            <person name="Belova V."/>
            <person name="Korostin D."/>
            <person name="Efimov B.A."/>
        </authorList>
    </citation>
    <scope>NUCLEOTIDE SEQUENCE [LARGE SCALE GENOMIC DNA]</scope>
    <source>
        <strain evidence="6 7">ASD4241</strain>
    </source>
</reference>
<evidence type="ECO:0000256" key="3">
    <source>
        <dbReference type="ARBA" id="ARBA00023163"/>
    </source>
</evidence>
<dbReference type="CDD" id="cd01392">
    <property type="entry name" value="HTH_LacI"/>
    <property type="match status" value="1"/>
</dbReference>
<name>A0ABS6K6W4_9FIRM</name>
<dbReference type="SUPFAM" id="SSF53822">
    <property type="entry name" value="Periplasmic binding protein-like I"/>
    <property type="match status" value="1"/>
</dbReference>
<dbReference type="Pfam" id="PF13377">
    <property type="entry name" value="Peripla_BP_3"/>
    <property type="match status" value="1"/>
</dbReference>
<feature type="domain" description="HTH lacI-type" evidence="4">
    <location>
        <begin position="6"/>
        <end position="60"/>
    </location>
</feature>
<evidence type="ECO:0000313" key="7">
    <source>
        <dbReference type="Proteomes" id="UP001314681"/>
    </source>
</evidence>
<dbReference type="InterPro" id="IPR001387">
    <property type="entry name" value="Cro/C1-type_HTH"/>
</dbReference>
<dbReference type="InterPro" id="IPR028082">
    <property type="entry name" value="Peripla_BP_I"/>
</dbReference>
<feature type="domain" description="HTH cro/C1-type" evidence="5">
    <location>
        <begin position="7"/>
        <end position="54"/>
    </location>
</feature>
<dbReference type="EMBL" id="JAHQCX010000005">
    <property type="protein sequence ID" value="MBU9726271.1"/>
    <property type="molecule type" value="Genomic_DNA"/>
</dbReference>
<dbReference type="PROSITE" id="PS50932">
    <property type="entry name" value="HTH_LACI_2"/>
    <property type="match status" value="1"/>
</dbReference>
<organism evidence="6 7">
    <name type="scientific">Diplocloster modestus</name>
    <dbReference type="NCBI Taxonomy" id="2850322"/>
    <lineage>
        <taxon>Bacteria</taxon>
        <taxon>Bacillati</taxon>
        <taxon>Bacillota</taxon>
        <taxon>Clostridia</taxon>
        <taxon>Lachnospirales</taxon>
        <taxon>Lachnospiraceae</taxon>
        <taxon>Diplocloster</taxon>
    </lineage>
</organism>
<gene>
    <name evidence="6" type="ORF">KTH90_09615</name>
</gene>
<evidence type="ECO:0000313" key="6">
    <source>
        <dbReference type="EMBL" id="MBU9726271.1"/>
    </source>
</evidence>
<dbReference type="Proteomes" id="UP001314681">
    <property type="component" value="Unassembled WGS sequence"/>
</dbReference>